<reference evidence="3 4" key="1">
    <citation type="submission" date="2018-01" db="EMBL/GenBank/DDBJ databases">
        <title>Whole genome sequencing of Histamine producing bacteria.</title>
        <authorList>
            <person name="Butler K."/>
        </authorList>
    </citation>
    <scope>NUCLEOTIDE SEQUENCE [LARGE SCALE GENOMIC DNA]</scope>
    <source>
        <strain evidence="3 4">DSM 24669</strain>
    </source>
</reference>
<feature type="domain" description="DUF7830" evidence="2">
    <location>
        <begin position="20"/>
        <end position="86"/>
    </location>
</feature>
<dbReference type="Pfam" id="PF19500">
    <property type="entry name" value="DUF6035"/>
    <property type="match status" value="1"/>
</dbReference>
<dbReference type="InterPro" id="IPR057152">
    <property type="entry name" value="DUF7830"/>
</dbReference>
<evidence type="ECO:0000259" key="1">
    <source>
        <dbReference type="Pfam" id="PF19500"/>
    </source>
</evidence>
<sequence>MKAHHDRLITKVYDPIVRDFINVARQLDGIDEGEFFRRRRQIEEGTRTYLCSVCYQPLVLRGTPSRVIYHYSHRLSSEDCPLQEKYKLKAEEVLAMKFNGQKEGAPHRNAKAFIYDAIVADTHKCFSEARMEPTFRDKNPNNVMTKAWRRPDVSALYTVDGKTRNVVFELQMSSTFISVIVAREEFYQRNNTFVIWVLLEFDGQRYTDLDIAYGNRVNVFVLSDDAKNLTYETGELWFEVHWREPELVGDEIQYDWKSELIPFSKLIFHDYYMKAYFNDVETKEGELKAKLQDKKRDHYEEYCSFCRESTPSKHVANYKLCSNCMSPK</sequence>
<dbReference type="EMBL" id="PYLZ01000022">
    <property type="protein sequence ID" value="PSW19070.1"/>
    <property type="molecule type" value="Genomic_DNA"/>
</dbReference>
<proteinExistence type="predicted"/>
<accession>A0A0J8V6Q0</accession>
<evidence type="ECO:0000259" key="2">
    <source>
        <dbReference type="Pfam" id="PF25169"/>
    </source>
</evidence>
<protein>
    <recommendedName>
        <fullName evidence="5">Competence protein CoiA</fullName>
    </recommendedName>
</protein>
<dbReference type="AlphaFoldDB" id="A0A0J8V6Q0"/>
<comment type="caution">
    <text evidence="3">The sequence shown here is derived from an EMBL/GenBank/DDBJ whole genome shotgun (WGS) entry which is preliminary data.</text>
</comment>
<dbReference type="OrthoDB" id="1302950at2"/>
<evidence type="ECO:0008006" key="5">
    <source>
        <dbReference type="Google" id="ProtNLM"/>
    </source>
</evidence>
<dbReference type="RefSeq" id="WP_048901083.1">
    <property type="nucleotide sequence ID" value="NZ_AP024852.1"/>
</dbReference>
<dbReference type="InterPro" id="IPR046099">
    <property type="entry name" value="DUF6035"/>
</dbReference>
<name>A0A0J8V6Q0_9GAMM</name>
<evidence type="ECO:0000313" key="3">
    <source>
        <dbReference type="EMBL" id="PSW19070.1"/>
    </source>
</evidence>
<keyword evidence="4" id="KW-1185">Reference proteome</keyword>
<gene>
    <name evidence="3" type="ORF">C9I94_24170</name>
</gene>
<evidence type="ECO:0000313" key="4">
    <source>
        <dbReference type="Proteomes" id="UP000240481"/>
    </source>
</evidence>
<dbReference type="Proteomes" id="UP000240481">
    <property type="component" value="Unassembled WGS sequence"/>
</dbReference>
<dbReference type="Pfam" id="PF25169">
    <property type="entry name" value="DUF7830"/>
    <property type="match status" value="1"/>
</dbReference>
<feature type="domain" description="DUF6035" evidence="1">
    <location>
        <begin position="147"/>
        <end position="277"/>
    </location>
</feature>
<organism evidence="3 4">
    <name type="scientific">Photobacterium swingsii</name>
    <dbReference type="NCBI Taxonomy" id="680026"/>
    <lineage>
        <taxon>Bacteria</taxon>
        <taxon>Pseudomonadati</taxon>
        <taxon>Pseudomonadota</taxon>
        <taxon>Gammaproteobacteria</taxon>
        <taxon>Vibrionales</taxon>
        <taxon>Vibrionaceae</taxon>
        <taxon>Photobacterium</taxon>
    </lineage>
</organism>
<dbReference type="STRING" id="680026.AB733_24100"/>